<dbReference type="PANTHER" id="PTHR43401:SF2">
    <property type="entry name" value="L-THREONINE 3-DEHYDROGENASE"/>
    <property type="match status" value="1"/>
</dbReference>
<dbReference type="GO" id="GO:0008270">
    <property type="term" value="F:zinc ion binding"/>
    <property type="evidence" value="ECO:0007669"/>
    <property type="project" value="InterPro"/>
</dbReference>
<evidence type="ECO:0000256" key="2">
    <source>
        <dbReference type="ARBA" id="ARBA00022833"/>
    </source>
</evidence>
<evidence type="ECO:0000256" key="1">
    <source>
        <dbReference type="ARBA" id="ARBA00022723"/>
    </source>
</evidence>
<keyword evidence="3" id="KW-0560">Oxidoreductase</keyword>
<dbReference type="InterPro" id="IPR011032">
    <property type="entry name" value="GroES-like_sf"/>
</dbReference>
<keyword evidence="1 4" id="KW-0479">Metal-binding</keyword>
<evidence type="ECO:0000313" key="7">
    <source>
        <dbReference type="EMBL" id="CAA9558537.1"/>
    </source>
</evidence>
<dbReference type="Pfam" id="PF08240">
    <property type="entry name" value="ADH_N"/>
    <property type="match status" value="1"/>
</dbReference>
<dbReference type="GO" id="GO:0016491">
    <property type="term" value="F:oxidoreductase activity"/>
    <property type="evidence" value="ECO:0007669"/>
    <property type="project" value="UniProtKB-KW"/>
</dbReference>
<dbReference type="SUPFAM" id="SSF50129">
    <property type="entry name" value="GroES-like"/>
    <property type="match status" value="1"/>
</dbReference>
<dbReference type="Gene3D" id="3.40.50.720">
    <property type="entry name" value="NAD(P)-binding Rossmann-like Domain"/>
    <property type="match status" value="1"/>
</dbReference>
<sequence length="320" mass="33666">MRIAVLDAPQRFRFEDRPVPTIGDGQALVRVAACGVCTSELHMWDGTTGGRGLPRAIGHEVSGVVERVGSAADGLRAGDRVAVWVTEGGFAEHVAVDAAACFPTGDVPLEQALGEPLACAVNAVELAGVALGDDVVVIGAGFMGNLVQKLVQLRGPRHVIVADTRPDALERAARLGATRTVLVGHEPLPEVVAELTGGRGADVSFEATGVQAALTALGEVTRMSGTVVIVGYHQGGERTIPLAAWNWMAFTIVNAHFREVPTILRGMRTGMRLLASDRLELGDLLTHRFPLADIDRAFRASHEKPPGFCKATVVVDGALA</sequence>
<dbReference type="Pfam" id="PF00107">
    <property type="entry name" value="ADH_zinc_N"/>
    <property type="match status" value="1"/>
</dbReference>
<dbReference type="AlphaFoldDB" id="A0A6J4UUH9"/>
<dbReference type="InterPro" id="IPR002328">
    <property type="entry name" value="ADH_Zn_CS"/>
</dbReference>
<accession>A0A6J4UUH9</accession>
<dbReference type="Gene3D" id="3.90.180.10">
    <property type="entry name" value="Medium-chain alcohol dehydrogenases, catalytic domain"/>
    <property type="match status" value="2"/>
</dbReference>
<evidence type="ECO:0000259" key="5">
    <source>
        <dbReference type="Pfam" id="PF00107"/>
    </source>
</evidence>
<evidence type="ECO:0000256" key="4">
    <source>
        <dbReference type="RuleBase" id="RU361277"/>
    </source>
</evidence>
<dbReference type="SUPFAM" id="SSF51735">
    <property type="entry name" value="NAD(P)-binding Rossmann-fold domains"/>
    <property type="match status" value="1"/>
</dbReference>
<dbReference type="InterPro" id="IPR013154">
    <property type="entry name" value="ADH-like_N"/>
</dbReference>
<feature type="domain" description="Alcohol dehydrogenase-like C-terminal" evidence="5">
    <location>
        <begin position="144"/>
        <end position="242"/>
    </location>
</feature>
<evidence type="ECO:0000259" key="6">
    <source>
        <dbReference type="Pfam" id="PF08240"/>
    </source>
</evidence>
<comment type="similarity">
    <text evidence="4">Belongs to the zinc-containing alcohol dehydrogenase family.</text>
</comment>
<comment type="cofactor">
    <cofactor evidence="4">
        <name>Zn(2+)</name>
        <dbReference type="ChEBI" id="CHEBI:29105"/>
    </cofactor>
</comment>
<protein>
    <submittedName>
        <fullName evidence="7">Threonine dehydrogenase and related Zn-dependent dehydrogenases</fullName>
    </submittedName>
</protein>
<reference evidence="7" key="1">
    <citation type="submission" date="2020-02" db="EMBL/GenBank/DDBJ databases">
        <authorList>
            <person name="Meier V. D."/>
        </authorList>
    </citation>
    <scope>NUCLEOTIDE SEQUENCE</scope>
    <source>
        <strain evidence="7">AVDCRST_MAG49</strain>
    </source>
</reference>
<evidence type="ECO:0000256" key="3">
    <source>
        <dbReference type="ARBA" id="ARBA00023002"/>
    </source>
</evidence>
<dbReference type="InterPro" id="IPR036291">
    <property type="entry name" value="NAD(P)-bd_dom_sf"/>
</dbReference>
<proteinExistence type="inferred from homology"/>
<name>A0A6J4UUH9_9BACT</name>
<dbReference type="EMBL" id="CADCWG010000154">
    <property type="protein sequence ID" value="CAA9558537.1"/>
    <property type="molecule type" value="Genomic_DNA"/>
</dbReference>
<feature type="domain" description="Alcohol dehydrogenase-like N-terminal" evidence="6">
    <location>
        <begin position="23"/>
        <end position="104"/>
    </location>
</feature>
<dbReference type="PROSITE" id="PS00059">
    <property type="entry name" value="ADH_ZINC"/>
    <property type="match status" value="1"/>
</dbReference>
<organism evidence="7">
    <name type="scientific">uncultured Thermomicrobiales bacterium</name>
    <dbReference type="NCBI Taxonomy" id="1645740"/>
    <lineage>
        <taxon>Bacteria</taxon>
        <taxon>Pseudomonadati</taxon>
        <taxon>Thermomicrobiota</taxon>
        <taxon>Thermomicrobia</taxon>
        <taxon>Thermomicrobiales</taxon>
        <taxon>environmental samples</taxon>
    </lineage>
</organism>
<dbReference type="PANTHER" id="PTHR43401">
    <property type="entry name" value="L-THREONINE 3-DEHYDROGENASE"/>
    <property type="match status" value="1"/>
</dbReference>
<dbReference type="InterPro" id="IPR013149">
    <property type="entry name" value="ADH-like_C"/>
</dbReference>
<dbReference type="InterPro" id="IPR050129">
    <property type="entry name" value="Zn_alcohol_dh"/>
</dbReference>
<keyword evidence="2 4" id="KW-0862">Zinc</keyword>
<gene>
    <name evidence="7" type="ORF">AVDCRST_MAG49-2276</name>
</gene>